<sequence length="205" mass="24130">MRLFTLLQVAVVLMMISMTLFVESRETRLRRKFSKERERHAFLNHVLSGANHDGRLRPHLAEGKPTNVTVQIMLNAFGEFNEAAMDFSVDLILRQYWNDPRLAFKTFNLNRTTAFTLSDKILKDIWVPDLFFANEKHAWRHDITTPNVLVRISPSGDVLYSQRIKLKLACLYDFLKFPMDNQTCKIEMRSCEFQYSITYIFPFIL</sequence>
<dbReference type="GO" id="GO:0016020">
    <property type="term" value="C:membrane"/>
    <property type="evidence" value="ECO:0007669"/>
    <property type="project" value="InterPro"/>
</dbReference>
<accession>A0A1S3IT54</accession>
<keyword evidence="1" id="KW-0732">Signal</keyword>
<protein>
    <submittedName>
        <fullName evidence="4">Glycine receptor subunit alpha-1-like</fullName>
    </submittedName>
</protein>
<reference evidence="4" key="1">
    <citation type="submission" date="2025-08" db="UniProtKB">
        <authorList>
            <consortium name="RefSeq"/>
        </authorList>
    </citation>
    <scope>IDENTIFICATION</scope>
    <source>
        <tissue evidence="4">Gonads</tissue>
    </source>
</reference>
<dbReference type="PANTHER" id="PTHR18945">
    <property type="entry name" value="NEUROTRANSMITTER GATED ION CHANNEL"/>
    <property type="match status" value="1"/>
</dbReference>
<dbReference type="AlphaFoldDB" id="A0A1S3IT54"/>
<dbReference type="GeneID" id="106167213"/>
<dbReference type="RefSeq" id="XP_013401390.1">
    <property type="nucleotide sequence ID" value="XM_013545936.1"/>
</dbReference>
<proteinExistence type="predicted"/>
<dbReference type="InterPro" id="IPR036734">
    <property type="entry name" value="Neur_chan_lig-bd_sf"/>
</dbReference>
<feature type="signal peptide" evidence="1">
    <location>
        <begin position="1"/>
        <end position="24"/>
    </location>
</feature>
<evidence type="ECO:0000313" key="3">
    <source>
        <dbReference type="Proteomes" id="UP000085678"/>
    </source>
</evidence>
<dbReference type="InterPro" id="IPR006202">
    <property type="entry name" value="Neur_chan_lig-bd"/>
</dbReference>
<dbReference type="SUPFAM" id="SSF63712">
    <property type="entry name" value="Nicotinic receptor ligand binding domain-like"/>
    <property type="match status" value="1"/>
</dbReference>
<evidence type="ECO:0000313" key="4">
    <source>
        <dbReference type="RefSeq" id="XP_013401390.1"/>
    </source>
</evidence>
<dbReference type="STRING" id="7574.A0A1S3IT54"/>
<dbReference type="Pfam" id="PF02931">
    <property type="entry name" value="Neur_chan_LBD"/>
    <property type="match status" value="1"/>
</dbReference>
<dbReference type="GO" id="GO:0004888">
    <property type="term" value="F:transmembrane signaling receptor activity"/>
    <property type="evidence" value="ECO:0007669"/>
    <property type="project" value="InterPro"/>
</dbReference>
<dbReference type="PRINTS" id="PR00252">
    <property type="entry name" value="NRIONCHANNEL"/>
</dbReference>
<feature type="domain" description="Neurotransmitter-gated ion-channel ligand-binding" evidence="2">
    <location>
        <begin position="42"/>
        <end position="194"/>
    </location>
</feature>
<dbReference type="GO" id="GO:0005230">
    <property type="term" value="F:extracellular ligand-gated monoatomic ion channel activity"/>
    <property type="evidence" value="ECO:0007669"/>
    <property type="project" value="InterPro"/>
</dbReference>
<dbReference type="Gene3D" id="2.70.170.10">
    <property type="entry name" value="Neurotransmitter-gated ion-channel ligand-binding domain"/>
    <property type="match status" value="1"/>
</dbReference>
<evidence type="ECO:0000256" key="1">
    <source>
        <dbReference type="SAM" id="SignalP"/>
    </source>
</evidence>
<dbReference type="Proteomes" id="UP000085678">
    <property type="component" value="Unplaced"/>
</dbReference>
<dbReference type="InterPro" id="IPR006201">
    <property type="entry name" value="Neur_channel"/>
</dbReference>
<feature type="chain" id="PRO_5010259066" evidence="1">
    <location>
        <begin position="25"/>
        <end position="205"/>
    </location>
</feature>
<dbReference type="OrthoDB" id="407674at2759"/>
<dbReference type="InParanoid" id="A0A1S3IT54"/>
<keyword evidence="3" id="KW-1185">Reference proteome</keyword>
<evidence type="ECO:0000259" key="2">
    <source>
        <dbReference type="Pfam" id="PF02931"/>
    </source>
</evidence>
<gene>
    <name evidence="4" type="primary">LOC106167213</name>
</gene>
<dbReference type="KEGG" id="lak:106167213"/>
<organism evidence="3 4">
    <name type="scientific">Lingula anatina</name>
    <name type="common">Brachiopod</name>
    <name type="synonym">Lingula unguis</name>
    <dbReference type="NCBI Taxonomy" id="7574"/>
    <lineage>
        <taxon>Eukaryota</taxon>
        <taxon>Metazoa</taxon>
        <taxon>Spiralia</taxon>
        <taxon>Lophotrochozoa</taxon>
        <taxon>Brachiopoda</taxon>
        <taxon>Linguliformea</taxon>
        <taxon>Lingulata</taxon>
        <taxon>Lingulida</taxon>
        <taxon>Linguloidea</taxon>
        <taxon>Lingulidae</taxon>
        <taxon>Lingula</taxon>
    </lineage>
</organism>
<name>A0A1S3IT54_LINAN</name>